<protein>
    <submittedName>
        <fullName evidence="1">Uncharacterized protein</fullName>
    </submittedName>
</protein>
<sequence length="138" mass="15526">MSVEYCRKAESCLRDHMYALITAVGFIDYNTYHSLVFGPECRARYFDGVGRRSVISSNEHVSIFEKIIGLEGFAGDDDDGDDNIADDARTAEVKMKTREKFVWIGRIRIRRIKCTLFGLVGGGFSVPRVFTGFRVGLA</sequence>
<dbReference type="AlphaFoldDB" id="A0AAV7I661"/>
<keyword evidence="2" id="KW-1185">Reference proteome</keyword>
<reference evidence="1 2" key="1">
    <citation type="journal article" date="2021" name="J. Hered.">
        <title>A chromosome-level genome assembly of the parasitoid wasp, Cotesia glomerata (Hymenoptera: Braconidae).</title>
        <authorList>
            <person name="Pinto B.J."/>
            <person name="Weis J.J."/>
            <person name="Gamble T."/>
            <person name="Ode P.J."/>
            <person name="Paul R."/>
            <person name="Zaspel J.M."/>
        </authorList>
    </citation>
    <scope>NUCLEOTIDE SEQUENCE [LARGE SCALE GENOMIC DNA]</scope>
    <source>
        <strain evidence="1">CgM1</strain>
    </source>
</reference>
<gene>
    <name evidence="1" type="ORF">KQX54_007367</name>
</gene>
<dbReference type="EMBL" id="JAHXZJ010002237">
    <property type="protein sequence ID" value="KAH0546230.1"/>
    <property type="molecule type" value="Genomic_DNA"/>
</dbReference>
<evidence type="ECO:0000313" key="2">
    <source>
        <dbReference type="Proteomes" id="UP000826195"/>
    </source>
</evidence>
<comment type="caution">
    <text evidence="1">The sequence shown here is derived from an EMBL/GenBank/DDBJ whole genome shotgun (WGS) entry which is preliminary data.</text>
</comment>
<proteinExistence type="predicted"/>
<dbReference type="Proteomes" id="UP000826195">
    <property type="component" value="Unassembled WGS sequence"/>
</dbReference>
<organism evidence="1 2">
    <name type="scientific">Cotesia glomerata</name>
    <name type="common">Lepidopteran parasitic wasp</name>
    <name type="synonym">Apanteles glomeratus</name>
    <dbReference type="NCBI Taxonomy" id="32391"/>
    <lineage>
        <taxon>Eukaryota</taxon>
        <taxon>Metazoa</taxon>
        <taxon>Ecdysozoa</taxon>
        <taxon>Arthropoda</taxon>
        <taxon>Hexapoda</taxon>
        <taxon>Insecta</taxon>
        <taxon>Pterygota</taxon>
        <taxon>Neoptera</taxon>
        <taxon>Endopterygota</taxon>
        <taxon>Hymenoptera</taxon>
        <taxon>Apocrita</taxon>
        <taxon>Ichneumonoidea</taxon>
        <taxon>Braconidae</taxon>
        <taxon>Microgastrinae</taxon>
        <taxon>Cotesia</taxon>
    </lineage>
</organism>
<evidence type="ECO:0000313" key="1">
    <source>
        <dbReference type="EMBL" id="KAH0546230.1"/>
    </source>
</evidence>
<name>A0AAV7I661_COTGL</name>
<accession>A0AAV7I661</accession>